<name>K1U8N6_9ZZZZ</name>
<dbReference type="GO" id="GO:0008033">
    <property type="term" value="P:tRNA processing"/>
    <property type="evidence" value="ECO:0007669"/>
    <property type="project" value="UniProtKB-KW"/>
</dbReference>
<evidence type="ECO:0000256" key="2">
    <source>
        <dbReference type="ARBA" id="ARBA00013267"/>
    </source>
</evidence>
<evidence type="ECO:0000259" key="9">
    <source>
        <dbReference type="SMART" id="SM00977"/>
    </source>
</evidence>
<keyword evidence="7" id="KW-0067">ATP-binding</keyword>
<dbReference type="InterPro" id="IPR012094">
    <property type="entry name" value="tRNA_Ile_lys_synt"/>
</dbReference>
<dbReference type="NCBIfam" id="TIGR02432">
    <property type="entry name" value="lysidine_TilS_N"/>
    <property type="match status" value="1"/>
</dbReference>
<dbReference type="PANTHER" id="PTHR43033:SF1">
    <property type="entry name" value="TRNA(ILE)-LYSIDINE SYNTHASE-RELATED"/>
    <property type="match status" value="1"/>
</dbReference>
<dbReference type="InterPro" id="IPR012795">
    <property type="entry name" value="tRNA_Ile_lys_synt_N"/>
</dbReference>
<dbReference type="Gene3D" id="3.30.465.60">
    <property type="match status" value="1"/>
</dbReference>
<reference evidence="10" key="1">
    <citation type="journal article" date="2013" name="Environ. Microbiol.">
        <title>Microbiota from the distal guts of lean and obese adolescents exhibit partial functional redundancy besides clear differences in community structure.</title>
        <authorList>
            <person name="Ferrer M."/>
            <person name="Ruiz A."/>
            <person name="Lanza F."/>
            <person name="Haange S.B."/>
            <person name="Oberbach A."/>
            <person name="Till H."/>
            <person name="Bargiela R."/>
            <person name="Campoy C."/>
            <person name="Segura M.T."/>
            <person name="Richter M."/>
            <person name="von Bergen M."/>
            <person name="Seifert J."/>
            <person name="Suarez A."/>
        </authorList>
    </citation>
    <scope>NUCLEOTIDE SEQUENCE</scope>
</reference>
<comment type="caution">
    <text evidence="10">The sequence shown here is derived from an EMBL/GenBank/DDBJ whole genome shotgun (WGS) entry which is preliminary data.</text>
</comment>
<dbReference type="Pfam" id="PF01171">
    <property type="entry name" value="ATP_bind_3"/>
    <property type="match status" value="1"/>
</dbReference>
<dbReference type="InterPro" id="IPR012796">
    <property type="entry name" value="Lysidine-tRNA-synth_C"/>
</dbReference>
<dbReference type="GO" id="GO:0005524">
    <property type="term" value="F:ATP binding"/>
    <property type="evidence" value="ECO:0007669"/>
    <property type="project" value="UniProtKB-KW"/>
</dbReference>
<feature type="domain" description="Lysidine-tRNA(Ile) synthetase C-terminal" evidence="9">
    <location>
        <begin position="368"/>
        <end position="442"/>
    </location>
</feature>
<evidence type="ECO:0000313" key="10">
    <source>
        <dbReference type="EMBL" id="EKC74620.1"/>
    </source>
</evidence>
<evidence type="ECO:0000256" key="7">
    <source>
        <dbReference type="ARBA" id="ARBA00022840"/>
    </source>
</evidence>
<gene>
    <name evidence="10" type="ORF">OBE_01785</name>
</gene>
<dbReference type="Gene3D" id="3.40.50.620">
    <property type="entry name" value="HUPs"/>
    <property type="match status" value="1"/>
</dbReference>
<accession>K1U8N6</accession>
<dbReference type="AlphaFoldDB" id="K1U8N6"/>
<keyword evidence="3" id="KW-0963">Cytoplasm</keyword>
<dbReference type="EC" id="6.3.4.19" evidence="2"/>
<dbReference type="SUPFAM" id="SSF52402">
    <property type="entry name" value="Adenine nucleotide alpha hydrolases-like"/>
    <property type="match status" value="1"/>
</dbReference>
<evidence type="ECO:0000256" key="6">
    <source>
        <dbReference type="ARBA" id="ARBA00022741"/>
    </source>
</evidence>
<dbReference type="InterPro" id="IPR014729">
    <property type="entry name" value="Rossmann-like_a/b/a_fold"/>
</dbReference>
<evidence type="ECO:0000256" key="3">
    <source>
        <dbReference type="ARBA" id="ARBA00022490"/>
    </source>
</evidence>
<dbReference type="PANTHER" id="PTHR43033">
    <property type="entry name" value="TRNA(ILE)-LYSIDINE SYNTHASE-RELATED"/>
    <property type="match status" value="1"/>
</dbReference>
<evidence type="ECO:0000256" key="1">
    <source>
        <dbReference type="ARBA" id="ARBA00004496"/>
    </source>
</evidence>
<dbReference type="HAMAP" id="MF_01161">
    <property type="entry name" value="tRNA_Ile_lys_synt"/>
    <property type="match status" value="1"/>
</dbReference>
<evidence type="ECO:0000256" key="8">
    <source>
        <dbReference type="ARBA" id="ARBA00048539"/>
    </source>
</evidence>
<comment type="subcellular location">
    <subcellularLocation>
        <location evidence="1">Cytoplasm</location>
    </subcellularLocation>
</comment>
<keyword evidence="4" id="KW-0436">Ligase</keyword>
<protein>
    <recommendedName>
        <fullName evidence="2">tRNA(Ile)-lysidine synthetase</fullName>
        <ecNumber evidence="2">6.3.4.19</ecNumber>
    </recommendedName>
</protein>
<dbReference type="EMBL" id="AJWZ01001172">
    <property type="protein sequence ID" value="EKC74620.1"/>
    <property type="molecule type" value="Genomic_DNA"/>
</dbReference>
<dbReference type="GO" id="GO:0032267">
    <property type="term" value="F:tRNA(Ile)-lysidine synthase activity"/>
    <property type="evidence" value="ECO:0007669"/>
    <property type="project" value="UniProtKB-EC"/>
</dbReference>
<comment type="catalytic activity">
    <reaction evidence="8">
        <text>cytidine(34) in tRNA(Ile2) + L-lysine + ATP = lysidine(34) in tRNA(Ile2) + AMP + diphosphate + H(+)</text>
        <dbReference type="Rhea" id="RHEA:43744"/>
        <dbReference type="Rhea" id="RHEA-COMP:10625"/>
        <dbReference type="Rhea" id="RHEA-COMP:10670"/>
        <dbReference type="ChEBI" id="CHEBI:15378"/>
        <dbReference type="ChEBI" id="CHEBI:30616"/>
        <dbReference type="ChEBI" id="CHEBI:32551"/>
        <dbReference type="ChEBI" id="CHEBI:33019"/>
        <dbReference type="ChEBI" id="CHEBI:82748"/>
        <dbReference type="ChEBI" id="CHEBI:83665"/>
        <dbReference type="ChEBI" id="CHEBI:456215"/>
        <dbReference type="EC" id="6.3.4.19"/>
    </reaction>
</comment>
<dbReference type="NCBIfam" id="TIGR02433">
    <property type="entry name" value="lysidine_TilS_C"/>
    <property type="match status" value="1"/>
</dbReference>
<dbReference type="Pfam" id="PF11734">
    <property type="entry name" value="TilS_C"/>
    <property type="match status" value="1"/>
</dbReference>
<keyword evidence="5" id="KW-0819">tRNA processing</keyword>
<dbReference type="InterPro" id="IPR011063">
    <property type="entry name" value="TilS/TtcA_N"/>
</dbReference>
<organism evidence="10">
    <name type="scientific">human gut metagenome</name>
    <dbReference type="NCBI Taxonomy" id="408170"/>
    <lineage>
        <taxon>unclassified sequences</taxon>
        <taxon>metagenomes</taxon>
        <taxon>organismal metagenomes</taxon>
    </lineage>
</organism>
<evidence type="ECO:0000256" key="4">
    <source>
        <dbReference type="ARBA" id="ARBA00022598"/>
    </source>
</evidence>
<evidence type="ECO:0000256" key="5">
    <source>
        <dbReference type="ARBA" id="ARBA00022694"/>
    </source>
</evidence>
<dbReference type="GO" id="GO:0005737">
    <property type="term" value="C:cytoplasm"/>
    <property type="evidence" value="ECO:0007669"/>
    <property type="project" value="UniProtKB-SubCell"/>
</dbReference>
<keyword evidence="6" id="KW-0547">Nucleotide-binding</keyword>
<proteinExistence type="inferred from homology"/>
<dbReference type="SMART" id="SM00977">
    <property type="entry name" value="TilS_C"/>
    <property type="match status" value="1"/>
</dbReference>
<dbReference type="SUPFAM" id="SSF82829">
    <property type="entry name" value="MesJ substrate recognition domain-like"/>
    <property type="match status" value="1"/>
</dbReference>
<dbReference type="CDD" id="cd01992">
    <property type="entry name" value="TilS_N"/>
    <property type="match status" value="1"/>
</dbReference>
<dbReference type="SUPFAM" id="SSF56037">
    <property type="entry name" value="PheT/TilS domain"/>
    <property type="match status" value="1"/>
</dbReference>
<sequence length="443" mass="52390">MVTYMNEILIDHEFKFHKGDIIVVGCSTGPDSMALMDMLLKIRLKYDLSLICAHVNHNIRKESYDEAIFMQEYCKKNDICFETMLIEHYGDDNFHNEARNIRYSFFEKIVAKYNANYLMTAHHGDDLIETILMRIVRGSNLNGYSGFKKIVDMGTYHLVRPLISFTKDELLEYDNLNNVPYFIDSSNSKMKYTRNRYRKVVLPFLKEEDKNVHKKFYKFSENLICASEFIEKERNKAVSKVLINGKVVISKFLQIDDFLQREILYFLMEIYYQDDLILLNDRHVELLQELIKGKKQNATINLPNDVIAVREYDYFYLRREMEELTNYEIELGNSVDLPNHHTIKRIEETNDNSNNICRLSSDEVRLPLTVRTRKMGDRIAIKGMNGTKKLKDIFIDMKIGKEERDLWPVVVDSLDRIVWIPGIKKSKFDKKNEESYDIILKYC</sequence>